<dbReference type="EMBL" id="PPTF01000078">
    <property type="protein sequence ID" value="POA97137.1"/>
    <property type="molecule type" value="Genomic_DNA"/>
</dbReference>
<accession>A0A2K4MJ64</accession>
<evidence type="ECO:0000313" key="1">
    <source>
        <dbReference type="EMBL" id="POA97137.1"/>
    </source>
</evidence>
<name>A0A2K4MJ64_9NEIS</name>
<proteinExistence type="predicted"/>
<evidence type="ECO:0000313" key="2">
    <source>
        <dbReference type="Proteomes" id="UP000236416"/>
    </source>
</evidence>
<sequence length="106" mass="12536">MKLKVNKYVSLAVCLGVALLVWLYAGYFNSYLDEEVQTHFFLKKHPTFQVKFYDMYATEADDKPFDLLAPDERKEYFEYCHARFGIESDSNTELTRCKKITPPYLK</sequence>
<dbReference type="RefSeq" id="WP_103321518.1">
    <property type="nucleotide sequence ID" value="NZ_PPTF01000078.1"/>
</dbReference>
<dbReference type="AlphaFoldDB" id="A0A2K4MJ64"/>
<reference evidence="1 2" key="1">
    <citation type="submission" date="2018-01" db="EMBL/GenBank/DDBJ databases">
        <title>Genomic Sequence of Chromobacterium MWU13-2610 from wild cranberry bogs within the Cape Cod National Seashore.</title>
        <authorList>
            <person name="O'Hara-Hanley K."/>
            <person name="Soby S."/>
            <person name="Harrison A."/>
        </authorList>
    </citation>
    <scope>NUCLEOTIDE SEQUENCE [LARGE SCALE GENOMIC DNA]</scope>
    <source>
        <strain evidence="1 2">MWU13-2610</strain>
    </source>
</reference>
<organism evidence="1 2">
    <name type="scientific">Chromobacterium sinusclupearum</name>
    <dbReference type="NCBI Taxonomy" id="2077146"/>
    <lineage>
        <taxon>Bacteria</taxon>
        <taxon>Pseudomonadati</taxon>
        <taxon>Pseudomonadota</taxon>
        <taxon>Betaproteobacteria</taxon>
        <taxon>Neisseriales</taxon>
        <taxon>Chromobacteriaceae</taxon>
        <taxon>Chromobacterium</taxon>
    </lineage>
</organism>
<comment type="caution">
    <text evidence="1">The sequence shown here is derived from an EMBL/GenBank/DDBJ whole genome shotgun (WGS) entry which is preliminary data.</text>
</comment>
<keyword evidence="2" id="KW-1185">Reference proteome</keyword>
<dbReference type="Proteomes" id="UP000236416">
    <property type="component" value="Unassembled WGS sequence"/>
</dbReference>
<protein>
    <submittedName>
        <fullName evidence="1">Uncharacterized protein</fullName>
    </submittedName>
</protein>
<gene>
    <name evidence="1" type="ORF">C2134_18240</name>
</gene>